<accession>A0A2P4TB94</accession>
<dbReference type="AlphaFoldDB" id="A0A2P4TB94"/>
<evidence type="ECO:0000256" key="3">
    <source>
        <dbReference type="ARBA" id="ARBA00023212"/>
    </source>
</evidence>
<keyword evidence="3" id="KW-0206">Cytoskeleton</keyword>
<organism evidence="5 6">
    <name type="scientific">Bambusicola thoracicus</name>
    <name type="common">Chinese bamboo-partridge</name>
    <name type="synonym">Perdix thoracica</name>
    <dbReference type="NCBI Taxonomy" id="9083"/>
    <lineage>
        <taxon>Eukaryota</taxon>
        <taxon>Metazoa</taxon>
        <taxon>Chordata</taxon>
        <taxon>Craniata</taxon>
        <taxon>Vertebrata</taxon>
        <taxon>Euteleostomi</taxon>
        <taxon>Archelosauria</taxon>
        <taxon>Archosauria</taxon>
        <taxon>Dinosauria</taxon>
        <taxon>Saurischia</taxon>
        <taxon>Theropoda</taxon>
        <taxon>Coelurosauria</taxon>
        <taxon>Aves</taxon>
        <taxon>Neognathae</taxon>
        <taxon>Galloanserae</taxon>
        <taxon>Galliformes</taxon>
        <taxon>Phasianidae</taxon>
        <taxon>Perdicinae</taxon>
        <taxon>Bambusicola</taxon>
    </lineage>
</organism>
<dbReference type="Proteomes" id="UP000237246">
    <property type="component" value="Unassembled WGS sequence"/>
</dbReference>
<comment type="subcellular location">
    <subcellularLocation>
        <location evidence="1">Cytoplasm</location>
        <location evidence="1">Cytoskeleton</location>
    </subcellularLocation>
</comment>
<comment type="caution">
    <text evidence="5">The sequence shown here is derived from an EMBL/GenBank/DDBJ whole genome shotgun (WGS) entry which is preliminary data.</text>
</comment>
<dbReference type="PRINTS" id="PR00190">
    <property type="entry name" value="ACTIN"/>
</dbReference>
<gene>
    <name evidence="5" type="ORF">CIB84_002633</name>
</gene>
<keyword evidence="3" id="KW-0963">Cytoplasm</keyword>
<evidence type="ECO:0000256" key="1">
    <source>
        <dbReference type="ARBA" id="ARBA00004245"/>
    </source>
</evidence>
<dbReference type="InterPro" id="IPR043129">
    <property type="entry name" value="ATPase_NBD"/>
</dbReference>
<dbReference type="CDD" id="cd13397">
    <property type="entry name" value="ASKHA_NBD_actin_Arp-T1-3"/>
    <property type="match status" value="1"/>
</dbReference>
<dbReference type="GO" id="GO:0005856">
    <property type="term" value="C:cytoskeleton"/>
    <property type="evidence" value="ECO:0007669"/>
    <property type="project" value="UniProtKB-SubCell"/>
</dbReference>
<dbReference type="EMBL" id="PPHD01003211">
    <property type="protein sequence ID" value="POI33615.1"/>
    <property type="molecule type" value="Genomic_DNA"/>
</dbReference>
<dbReference type="PROSITE" id="PS00406">
    <property type="entry name" value="ACTINS_1"/>
    <property type="match status" value="1"/>
</dbReference>
<sequence>MSGMVEAGAPVVVFDNGSGQCKAGLSGEQAPRSVIPTIVGYPRFTFVMIGMEHRDWYVGEEAQSKRGILSLTYPMENGVVTSWDNMEKIWRYLYEHELGVKPSEVPVLLTETPLNPPSHREKMAELMFESFQVPALYIVLQGLAALHACARTTGMVLDSGDGVTVTVPIHEGSCLLQGVTRLDFAGRGITKYLARLLMEIGHSFVSATEKEIVRDMKEKLCYVALDPIKKMQQKPEDLMCEYMLPDGRTVKAGDQLFRAPEALFAPAEVQIQGAGVVGMILQSAANCSTHIRTDVLRNVVLVGGSTLFRGFKERLLKELQAKVPSATPIKIISPKNRLHSVWIGASLLANSTSLRNMWVSREDYSEIGPTVLQRKCF</sequence>
<dbReference type="InterPro" id="IPR004001">
    <property type="entry name" value="Actin_CS"/>
</dbReference>
<name>A0A2P4TB94_BAMTH</name>
<dbReference type="Gene3D" id="3.30.420.40">
    <property type="match status" value="2"/>
</dbReference>
<comment type="similarity">
    <text evidence="2 4">Belongs to the actin family.</text>
</comment>
<evidence type="ECO:0008006" key="7">
    <source>
        <dbReference type="Google" id="ProtNLM"/>
    </source>
</evidence>
<dbReference type="OrthoDB" id="6953074at2759"/>
<dbReference type="SMART" id="SM00268">
    <property type="entry name" value="ACTIN"/>
    <property type="match status" value="1"/>
</dbReference>
<evidence type="ECO:0000256" key="4">
    <source>
        <dbReference type="RuleBase" id="RU000487"/>
    </source>
</evidence>
<evidence type="ECO:0000313" key="6">
    <source>
        <dbReference type="Proteomes" id="UP000237246"/>
    </source>
</evidence>
<dbReference type="Gene3D" id="3.90.640.10">
    <property type="entry name" value="Actin, Chain A, domain 4"/>
    <property type="match status" value="1"/>
</dbReference>
<keyword evidence="6" id="KW-1185">Reference proteome</keyword>
<proteinExistence type="inferred from homology"/>
<evidence type="ECO:0000256" key="2">
    <source>
        <dbReference type="ARBA" id="ARBA00006752"/>
    </source>
</evidence>
<dbReference type="FunFam" id="3.90.640.10:FF:000007">
    <property type="entry name" value="Actin like 7B"/>
    <property type="match status" value="1"/>
</dbReference>
<reference evidence="5 6" key="1">
    <citation type="submission" date="2018-01" db="EMBL/GenBank/DDBJ databases">
        <title>Comparison of the Chinese Bamboo Partridge and Red Junglefowl genome sequences highlights the importance of demography in genome evolution.</title>
        <authorList>
            <person name="Tiley G.P."/>
            <person name="Kimball R.T."/>
            <person name="Braun E.L."/>
            <person name="Burleigh J.G."/>
        </authorList>
    </citation>
    <scope>NUCLEOTIDE SEQUENCE [LARGE SCALE GENOMIC DNA]</scope>
    <source>
        <strain evidence="5">RTK389</strain>
        <tissue evidence="5">Blood</tissue>
    </source>
</reference>
<dbReference type="InterPro" id="IPR004000">
    <property type="entry name" value="Actin"/>
</dbReference>
<dbReference type="Pfam" id="PF00022">
    <property type="entry name" value="Actin"/>
    <property type="match status" value="1"/>
</dbReference>
<evidence type="ECO:0000313" key="5">
    <source>
        <dbReference type="EMBL" id="POI33615.1"/>
    </source>
</evidence>
<dbReference type="PANTHER" id="PTHR11937">
    <property type="entry name" value="ACTIN"/>
    <property type="match status" value="1"/>
</dbReference>
<dbReference type="SUPFAM" id="SSF53067">
    <property type="entry name" value="Actin-like ATPase domain"/>
    <property type="match status" value="2"/>
</dbReference>
<dbReference type="FunFam" id="3.30.420.40:FF:000002">
    <property type="entry name" value="Muscle actin"/>
    <property type="match status" value="1"/>
</dbReference>
<protein>
    <recommendedName>
        <fullName evidence="7">Actin, cytoplasmic</fullName>
    </recommendedName>
</protein>
<dbReference type="FunFam" id="3.30.420.40:FF:000058">
    <property type="entry name" value="Putative actin-related protein 5"/>
    <property type="match status" value="1"/>
</dbReference>